<dbReference type="Proteomes" id="UP000185151">
    <property type="component" value="Unassembled WGS sequence"/>
</dbReference>
<feature type="region of interest" description="Disordered" evidence="1">
    <location>
        <begin position="1"/>
        <end position="25"/>
    </location>
</feature>
<dbReference type="AlphaFoldDB" id="A0A1N6KF51"/>
<feature type="compositionally biased region" description="Basic and acidic residues" evidence="1">
    <location>
        <begin position="1"/>
        <end position="12"/>
    </location>
</feature>
<evidence type="ECO:0000256" key="1">
    <source>
        <dbReference type="SAM" id="MobiDB-lite"/>
    </source>
</evidence>
<gene>
    <name evidence="2" type="ORF">SAMN05444165_3526</name>
</gene>
<sequence>MGAVMETDKGTDRVTGWGKQRKGTFKRKGELKLELERPSPRSALNPRAGCAA</sequence>
<protein>
    <submittedName>
        <fullName evidence="2">Uncharacterized protein</fullName>
    </submittedName>
</protein>
<evidence type="ECO:0000313" key="3">
    <source>
        <dbReference type="Proteomes" id="UP000185151"/>
    </source>
</evidence>
<dbReference type="EMBL" id="FSRU01000002">
    <property type="protein sequence ID" value="SIO55202.1"/>
    <property type="molecule type" value="Genomic_DNA"/>
</dbReference>
<name>A0A1N6KF51_9BURK</name>
<keyword evidence="3" id="KW-1185">Reference proteome</keyword>
<evidence type="ECO:0000313" key="2">
    <source>
        <dbReference type="EMBL" id="SIO55202.1"/>
    </source>
</evidence>
<reference evidence="2 3" key="1">
    <citation type="submission" date="2016-11" db="EMBL/GenBank/DDBJ databases">
        <authorList>
            <person name="Jaros S."/>
            <person name="Januszkiewicz K."/>
            <person name="Wedrychowicz H."/>
        </authorList>
    </citation>
    <scope>NUCLEOTIDE SEQUENCE [LARGE SCALE GENOMIC DNA]</scope>
    <source>
        <strain evidence="2 3">GAS95</strain>
    </source>
</reference>
<accession>A0A1N6KF51</accession>
<proteinExistence type="predicted"/>
<organism evidence="2 3">
    <name type="scientific">Paraburkholderia phenazinium</name>
    <dbReference type="NCBI Taxonomy" id="60549"/>
    <lineage>
        <taxon>Bacteria</taxon>
        <taxon>Pseudomonadati</taxon>
        <taxon>Pseudomonadota</taxon>
        <taxon>Betaproteobacteria</taxon>
        <taxon>Burkholderiales</taxon>
        <taxon>Burkholderiaceae</taxon>
        <taxon>Paraburkholderia</taxon>
    </lineage>
</organism>